<dbReference type="PANTHER" id="PTHR42731:SF1">
    <property type="entry name" value="RADICAL SAM DOMAIN PROTEIN"/>
    <property type="match status" value="1"/>
</dbReference>
<dbReference type="GO" id="GO:0003824">
    <property type="term" value="F:catalytic activity"/>
    <property type="evidence" value="ECO:0007669"/>
    <property type="project" value="InterPro"/>
</dbReference>
<dbReference type="Pfam" id="PF10105">
    <property type="entry name" value="DUF2344"/>
    <property type="match status" value="1"/>
</dbReference>
<dbReference type="SFLD" id="SFLDG01082">
    <property type="entry name" value="B12-binding_domain_containing"/>
    <property type="match status" value="1"/>
</dbReference>
<protein>
    <submittedName>
        <fullName evidence="2">DUF2344 domain-containing protein</fullName>
    </submittedName>
</protein>
<dbReference type="PANTHER" id="PTHR42731">
    <property type="entry name" value="SLL1084 PROTEIN"/>
    <property type="match status" value="1"/>
</dbReference>
<dbReference type="InterPro" id="IPR007197">
    <property type="entry name" value="rSAM"/>
</dbReference>
<reference evidence="2 3" key="1">
    <citation type="journal article" date="2019" name="ISME J.">
        <title>Insights into ecological role of a new deltaproteobacterial order Candidatus Acidulodesulfobacterales by metagenomics and metatranscriptomics.</title>
        <authorList>
            <person name="Tan S."/>
            <person name="Liu J."/>
            <person name="Fang Y."/>
            <person name="Hedlund B.P."/>
            <person name="Lian Z.H."/>
            <person name="Huang L.Y."/>
            <person name="Li J.T."/>
            <person name="Huang L.N."/>
            <person name="Li W.J."/>
            <person name="Jiang H.C."/>
            <person name="Dong H.L."/>
            <person name="Shu W.S."/>
        </authorList>
    </citation>
    <scope>NUCLEOTIDE SEQUENCE [LARGE SCALE GENOMIC DNA]</scope>
    <source>
        <strain evidence="2">AP1</strain>
    </source>
</reference>
<dbReference type="AlphaFoldDB" id="A0A519BLG4"/>
<gene>
    <name evidence="2" type="ORF">EVG15_07725</name>
</gene>
<dbReference type="SMART" id="SM00729">
    <property type="entry name" value="Elp3"/>
    <property type="match status" value="1"/>
</dbReference>
<feature type="domain" description="Radical SAM core" evidence="1">
    <location>
        <begin position="302"/>
        <end position="530"/>
    </location>
</feature>
<name>A0A519BLG4_9DELT</name>
<dbReference type="Pfam" id="PF04055">
    <property type="entry name" value="Radical_SAM"/>
    <property type="match status" value="1"/>
</dbReference>
<comment type="caution">
    <text evidence="2">The sequence shown here is derived from an EMBL/GenBank/DDBJ whole genome shotgun (WGS) entry which is preliminary data.</text>
</comment>
<proteinExistence type="predicted"/>
<dbReference type="InterPro" id="IPR045784">
    <property type="entry name" value="Radical_SAM_N2"/>
</dbReference>
<dbReference type="PROSITE" id="PS51918">
    <property type="entry name" value="RADICAL_SAM"/>
    <property type="match status" value="1"/>
</dbReference>
<evidence type="ECO:0000259" key="1">
    <source>
        <dbReference type="PROSITE" id="PS51918"/>
    </source>
</evidence>
<evidence type="ECO:0000313" key="3">
    <source>
        <dbReference type="Proteomes" id="UP000319296"/>
    </source>
</evidence>
<dbReference type="SUPFAM" id="SSF102114">
    <property type="entry name" value="Radical SAM enzymes"/>
    <property type="match status" value="1"/>
</dbReference>
<accession>A0A519BLG4</accession>
<dbReference type="InterPro" id="IPR006638">
    <property type="entry name" value="Elp3/MiaA/NifB-like_rSAM"/>
</dbReference>
<sequence>MNKSFYNILKEKILPYVQKPSRYIGIESNAVRKDFHLAELKYAIAFPDFYELGMSHIGMEIIYDILNSNDDILCERVYLPYQDMIAKLVENKLPLFSLESKEPLKNFDVIGFSLQYELSYTNILYMLELSSIPILSFQRDLNDPFIGAGGPCAFNPLPLNDFIDFFIVGDGENTVVEICKTIIKAKKKYPKEEINKNAEIDIYTYNTNTDAYSDADQLLKIVKSDENNALGNMKRSDIYKQNYKLKDMESKNCGQFRQYIKEKISKIDGVYVPGISQNIKKSIIYDLNSINYINKPLVPAIETVHNRFSVEIARGCSSGCRFCQAGYIYRPVRERKKEIIIDIIKNGIDKTGFEEISLSSLSTGDYSEIESLINNLSEFTNEKLISFSFPSMRIGSLSENILQKTSEIKKTNFTLAPEAGTERLRKIINKNISEEDLLSEVRYLVLKGFNKLKLYFMIGLPYERLSDIEGVKDLIVKIKKISKQLNITVNVNNFVPKPHTPFQWHPMNTEDELNFKINYLRHLLKHLNVNFKYQDPKVSFIEGLISRGDMFTSKIIYRAYLNGAKFDSERKYFNFKAWIDALKSFSDDDEYEYDEDKYNYYSLNKTNNEKLYNYNIKKNNYFNEKLTCTYNELLNKYLYIQKDLKEILPWDFIDIMVDKEYLKSEFKKSFELNKLTIYNNYNYSAAHFNSNNTSGVKNINEDDSNSNALNDDITNNKFRLNCDLHNNINNNIEKEIKDKITENCRKICYICGVCDFKTVKPVYSSKSENNKIHKKINYNEYNNYNENSRNGNFDDSQNNDDNFFIDIKNADDNINIMNINDIKDTNINYEVNINGKEKNDEEIYCNKLSNKSIESNDSKILIKYSKKDDIKYLGHLETIKVLLRALRISNIKISYTQSKFSPKPKVSFSNPIPFMTESDSLYIIATVNNWDNKNDSFNDSVKTKLNNKLPEGLKIVEIINVESNFKIKDINLMSIN</sequence>
<evidence type="ECO:0000313" key="2">
    <source>
        <dbReference type="EMBL" id="RZD18117.1"/>
    </source>
</evidence>
<dbReference type="GO" id="GO:0051536">
    <property type="term" value="F:iron-sulfur cluster binding"/>
    <property type="evidence" value="ECO:0007669"/>
    <property type="project" value="InterPro"/>
</dbReference>
<dbReference type="Proteomes" id="UP000319296">
    <property type="component" value="Unassembled WGS sequence"/>
</dbReference>
<dbReference type="EMBL" id="SGBB01000014">
    <property type="protein sequence ID" value="RZD18117.1"/>
    <property type="molecule type" value="Genomic_DNA"/>
</dbReference>
<organism evidence="2 3">
    <name type="scientific">Candidatus Acididesulfobacter diazotrophicus</name>
    <dbReference type="NCBI Taxonomy" id="2597226"/>
    <lineage>
        <taxon>Bacteria</taxon>
        <taxon>Deltaproteobacteria</taxon>
        <taxon>Candidatus Acidulodesulfobacterales</taxon>
        <taxon>Candidatus Acididesulfobacter</taxon>
    </lineage>
</organism>
<dbReference type="InterPro" id="IPR058240">
    <property type="entry name" value="rSAM_sf"/>
</dbReference>
<dbReference type="InterPro" id="IPR018768">
    <property type="entry name" value="DUF2344"/>
</dbReference>
<dbReference type="CDD" id="cd01335">
    <property type="entry name" value="Radical_SAM"/>
    <property type="match status" value="1"/>
</dbReference>
<dbReference type="Pfam" id="PF19864">
    <property type="entry name" value="Radical_SAM_N2"/>
    <property type="match status" value="1"/>
</dbReference>
<dbReference type="InterPro" id="IPR023404">
    <property type="entry name" value="rSAM_horseshoe"/>
</dbReference>
<dbReference type="SFLD" id="SFLDS00029">
    <property type="entry name" value="Radical_SAM"/>
    <property type="match status" value="1"/>
</dbReference>
<dbReference type="Gene3D" id="3.80.30.20">
    <property type="entry name" value="tm_1862 like domain"/>
    <property type="match status" value="1"/>
</dbReference>